<accession>A0ABS7XEH6</accession>
<dbReference type="Gene3D" id="3.30.450.80">
    <property type="entry name" value="Transcription factor LuxR-like, autoinducer-binding domain"/>
    <property type="match status" value="1"/>
</dbReference>
<proteinExistence type="predicted"/>
<evidence type="ECO:0000259" key="4">
    <source>
        <dbReference type="PROSITE" id="PS50043"/>
    </source>
</evidence>
<protein>
    <submittedName>
        <fullName evidence="5">LuxR family transcriptional regulator</fullName>
    </submittedName>
</protein>
<dbReference type="InterPro" id="IPR005143">
    <property type="entry name" value="TF_LuxR_autoind-bd_dom"/>
</dbReference>
<keyword evidence="6" id="KW-1185">Reference proteome</keyword>
<dbReference type="Gene3D" id="1.10.10.10">
    <property type="entry name" value="Winged helix-like DNA-binding domain superfamily/Winged helix DNA-binding domain"/>
    <property type="match status" value="1"/>
</dbReference>
<dbReference type="InterPro" id="IPR016032">
    <property type="entry name" value="Sig_transdc_resp-reg_C-effctor"/>
</dbReference>
<dbReference type="Proteomes" id="UP000663814">
    <property type="component" value="Unassembled WGS sequence"/>
</dbReference>
<evidence type="ECO:0000313" key="5">
    <source>
        <dbReference type="EMBL" id="MBZ9613167.1"/>
    </source>
</evidence>
<sequence length="243" mass="27288">MEILQCLVGSIEKAENVIDLDAKFLQLCELCDLEHYLFATVSAVSLSAPKIFVLSNYPTEWYKVYFEKDMKKHDPVVRYCFENSAPIMWSTLMDNQKYCGPQGMELMNAAKEFGLSDGLSVPVKAPSGEICIFSLSSSRPENLRKRLLDALPYAQYFGLSAFEACLRLNIESHPMKALTPKEQESLFWACEGKTAWEIAQIMGVTERTANFHLSSVTEKLGAVNRQHAVAKAIIHGLIKARPN</sequence>
<name>A0ABS7XEH6_9GAMM</name>
<dbReference type="SUPFAM" id="SSF75516">
    <property type="entry name" value="Pheromone-binding domain of LuxR-like quorum-sensing transcription factors"/>
    <property type="match status" value="1"/>
</dbReference>
<gene>
    <name evidence="5" type="ORF">I4W93_016375</name>
</gene>
<evidence type="ECO:0000256" key="2">
    <source>
        <dbReference type="ARBA" id="ARBA00023125"/>
    </source>
</evidence>
<dbReference type="PROSITE" id="PS50043">
    <property type="entry name" value="HTH_LUXR_2"/>
    <property type="match status" value="1"/>
</dbReference>
<reference evidence="5 6" key="2">
    <citation type="submission" date="2021-08" db="EMBL/GenBank/DDBJ databases">
        <title>Rheinheimera aquimaris sp. nov., isolated from seawater of the East Sea in Korea.</title>
        <authorList>
            <person name="Kim K.H."/>
            <person name="Wenting R."/>
            <person name="Kim K.R."/>
            <person name="Jeon C.O."/>
        </authorList>
    </citation>
    <scope>NUCLEOTIDE SEQUENCE [LARGE SCALE GENOMIC DNA]</scope>
    <source>
        <strain evidence="5 6">MA-13</strain>
    </source>
</reference>
<keyword evidence="1" id="KW-0805">Transcription regulation</keyword>
<dbReference type="RefSeq" id="WP_205311868.1">
    <property type="nucleotide sequence ID" value="NZ_JAERPS020000006.1"/>
</dbReference>
<comment type="caution">
    <text evidence="5">The sequence shown here is derived from an EMBL/GenBank/DDBJ whole genome shotgun (WGS) entry which is preliminary data.</text>
</comment>
<keyword evidence="3" id="KW-0804">Transcription</keyword>
<dbReference type="InterPro" id="IPR036388">
    <property type="entry name" value="WH-like_DNA-bd_sf"/>
</dbReference>
<evidence type="ECO:0000313" key="6">
    <source>
        <dbReference type="Proteomes" id="UP000663814"/>
    </source>
</evidence>
<dbReference type="SUPFAM" id="SSF46894">
    <property type="entry name" value="C-terminal effector domain of the bipartite response regulators"/>
    <property type="match status" value="1"/>
</dbReference>
<dbReference type="InterPro" id="IPR036693">
    <property type="entry name" value="TF_LuxR_autoind-bd_dom_sf"/>
</dbReference>
<keyword evidence="2" id="KW-0238">DNA-binding</keyword>
<evidence type="ECO:0000256" key="3">
    <source>
        <dbReference type="ARBA" id="ARBA00023163"/>
    </source>
</evidence>
<dbReference type="Pfam" id="PF00196">
    <property type="entry name" value="GerE"/>
    <property type="match status" value="1"/>
</dbReference>
<dbReference type="PANTHER" id="PTHR44688">
    <property type="entry name" value="DNA-BINDING TRANSCRIPTIONAL ACTIVATOR DEVR_DOSR"/>
    <property type="match status" value="1"/>
</dbReference>
<dbReference type="PRINTS" id="PR00038">
    <property type="entry name" value="HTHLUXR"/>
</dbReference>
<organism evidence="5 6">
    <name type="scientific">Rheinheimera maricola</name>
    <dbReference type="NCBI Taxonomy" id="2793282"/>
    <lineage>
        <taxon>Bacteria</taxon>
        <taxon>Pseudomonadati</taxon>
        <taxon>Pseudomonadota</taxon>
        <taxon>Gammaproteobacteria</taxon>
        <taxon>Chromatiales</taxon>
        <taxon>Chromatiaceae</taxon>
        <taxon>Rheinheimera</taxon>
    </lineage>
</organism>
<evidence type="ECO:0000256" key="1">
    <source>
        <dbReference type="ARBA" id="ARBA00023015"/>
    </source>
</evidence>
<dbReference type="CDD" id="cd06170">
    <property type="entry name" value="LuxR_C_like"/>
    <property type="match status" value="1"/>
</dbReference>
<dbReference type="InterPro" id="IPR000792">
    <property type="entry name" value="Tscrpt_reg_LuxR_C"/>
</dbReference>
<dbReference type="Pfam" id="PF03472">
    <property type="entry name" value="Autoind_bind"/>
    <property type="match status" value="1"/>
</dbReference>
<dbReference type="EMBL" id="JAERPS020000006">
    <property type="protein sequence ID" value="MBZ9613167.1"/>
    <property type="molecule type" value="Genomic_DNA"/>
</dbReference>
<reference evidence="5 6" key="1">
    <citation type="submission" date="2020-12" db="EMBL/GenBank/DDBJ databases">
        <authorList>
            <person name="Ruan W."/>
            <person name="Khan S.A."/>
            <person name="Jeon C.O."/>
        </authorList>
    </citation>
    <scope>NUCLEOTIDE SEQUENCE [LARGE SCALE GENOMIC DNA]</scope>
    <source>
        <strain evidence="5 6">MA-13</strain>
    </source>
</reference>
<dbReference type="PANTHER" id="PTHR44688:SF16">
    <property type="entry name" value="DNA-BINDING TRANSCRIPTIONAL ACTIVATOR DEVR_DOSR"/>
    <property type="match status" value="1"/>
</dbReference>
<dbReference type="SMART" id="SM00421">
    <property type="entry name" value="HTH_LUXR"/>
    <property type="match status" value="1"/>
</dbReference>
<feature type="domain" description="HTH luxR-type" evidence="4">
    <location>
        <begin position="171"/>
        <end position="236"/>
    </location>
</feature>